<dbReference type="EMBL" id="JAQQXP010000002">
    <property type="protein sequence ID" value="MDC8831849.1"/>
    <property type="molecule type" value="Genomic_DNA"/>
</dbReference>
<dbReference type="PANTHER" id="PTHR38040:SF1">
    <property type="entry name" value="UBIQUINONE BIOSYNTHESIS ACCESSORY FACTOR UBIK"/>
    <property type="match status" value="1"/>
</dbReference>
<keyword evidence="1" id="KW-0831">Ubiquinone biosynthesis</keyword>
<sequence length="88" mass="9893">MFDPKKIEDIARQIADSVPPGVKNMAGEAEGRIKQVLQSQLSKLDLVTREEFDIQTQVLIKTREKLEAMESRVAALEAQQNAPQETDK</sequence>
<comment type="pathway">
    <text evidence="1">Cofactor biosynthesis; ubiquinone biosynthesis.</text>
</comment>
<accession>A0ABT5L623</accession>
<dbReference type="RefSeq" id="WP_273641630.1">
    <property type="nucleotide sequence ID" value="NZ_JAQQXP010000002.1"/>
</dbReference>
<keyword evidence="1" id="KW-0963">Cytoplasm</keyword>
<name>A0ABT5L623_9ALTE</name>
<keyword evidence="3" id="KW-1185">Reference proteome</keyword>
<organism evidence="2 3">
    <name type="scientific">Alteromonas gilva</name>
    <dbReference type="NCBI Taxonomy" id="2987522"/>
    <lineage>
        <taxon>Bacteria</taxon>
        <taxon>Pseudomonadati</taxon>
        <taxon>Pseudomonadota</taxon>
        <taxon>Gammaproteobacteria</taxon>
        <taxon>Alteromonadales</taxon>
        <taxon>Alteromonadaceae</taxon>
        <taxon>Alteromonas/Salinimonas group</taxon>
        <taxon>Alteromonas</taxon>
    </lineage>
</organism>
<comment type="subcellular location">
    <subcellularLocation>
        <location evidence="1">Cytoplasm</location>
    </subcellularLocation>
</comment>
<dbReference type="HAMAP" id="MF_02216">
    <property type="entry name" value="UbiK"/>
    <property type="match status" value="1"/>
</dbReference>
<comment type="similarity">
    <text evidence="1">Belongs to the UbiK family.</text>
</comment>
<dbReference type="PANTHER" id="PTHR38040">
    <property type="entry name" value="UBIQUINONE BIOSYNTHESIS ACCESSORY FACTOR UBIK"/>
    <property type="match status" value="1"/>
</dbReference>
<evidence type="ECO:0000313" key="2">
    <source>
        <dbReference type="EMBL" id="MDC8831849.1"/>
    </source>
</evidence>
<protein>
    <recommendedName>
        <fullName evidence="1">Ubiquinone biosynthesis accessory factor UbiK</fullName>
    </recommendedName>
</protein>
<proteinExistence type="inferred from homology"/>
<gene>
    <name evidence="1" type="primary">ubiK</name>
    <name evidence="2" type="ORF">OIK42_13910</name>
</gene>
<dbReference type="Pfam" id="PF04380">
    <property type="entry name" value="BMFP"/>
    <property type="match status" value="1"/>
</dbReference>
<comment type="caution">
    <text evidence="2">The sequence shown here is derived from an EMBL/GenBank/DDBJ whole genome shotgun (WGS) entry which is preliminary data.</text>
</comment>
<reference evidence="2 3" key="1">
    <citation type="submission" date="2022-10" db="EMBL/GenBank/DDBJ databases">
        <title>Alteromonas sp. chi3 Genome sequencing.</title>
        <authorList>
            <person name="Park S."/>
        </authorList>
    </citation>
    <scope>NUCLEOTIDE SEQUENCE [LARGE SCALE GENOMIC DNA]</scope>
    <source>
        <strain evidence="3">chi3</strain>
    </source>
</reference>
<evidence type="ECO:0000313" key="3">
    <source>
        <dbReference type="Proteomes" id="UP001218788"/>
    </source>
</evidence>
<dbReference type="Proteomes" id="UP001218788">
    <property type="component" value="Unassembled WGS sequence"/>
</dbReference>
<evidence type="ECO:0000256" key="1">
    <source>
        <dbReference type="HAMAP-Rule" id="MF_02216"/>
    </source>
</evidence>
<dbReference type="InterPro" id="IPR007475">
    <property type="entry name" value="UbiK"/>
</dbReference>
<dbReference type="NCBIfam" id="NF047835">
    <property type="entry name" value="UbiqAccUbiK"/>
    <property type="match status" value="1"/>
</dbReference>
<comment type="function">
    <text evidence="1">Required for efficient ubiquinone (coenzyme Q) biosynthesis. UbiK is probably an accessory factor of Ubi enzymes and facilitates ubiquinone biosynthesis by acting as an assembly factor, a targeting factor, or both.</text>
</comment>